<keyword evidence="2" id="KW-0902">Two-component regulatory system</keyword>
<evidence type="ECO:0000256" key="4">
    <source>
        <dbReference type="ARBA" id="ARBA00023125"/>
    </source>
</evidence>
<dbReference type="CDD" id="cd00383">
    <property type="entry name" value="trans_reg_C"/>
    <property type="match status" value="1"/>
</dbReference>
<organism evidence="10 11">
    <name type="scientific">Cohnella kolymensis</name>
    <dbReference type="NCBI Taxonomy" id="1590652"/>
    <lineage>
        <taxon>Bacteria</taxon>
        <taxon>Bacillati</taxon>
        <taxon>Bacillota</taxon>
        <taxon>Bacilli</taxon>
        <taxon>Bacillales</taxon>
        <taxon>Paenibacillaceae</taxon>
        <taxon>Cohnella</taxon>
    </lineage>
</organism>
<dbReference type="SUPFAM" id="SSF52172">
    <property type="entry name" value="CheY-like"/>
    <property type="match status" value="1"/>
</dbReference>
<comment type="caution">
    <text evidence="10">The sequence shown here is derived from an EMBL/GenBank/DDBJ whole genome shotgun (WGS) entry which is preliminary data.</text>
</comment>
<dbReference type="PANTHER" id="PTHR48111:SF1">
    <property type="entry name" value="TWO-COMPONENT RESPONSE REGULATOR ORR33"/>
    <property type="match status" value="1"/>
</dbReference>
<dbReference type="InterPro" id="IPR001789">
    <property type="entry name" value="Sig_transdc_resp-reg_receiver"/>
</dbReference>
<evidence type="ECO:0000256" key="3">
    <source>
        <dbReference type="ARBA" id="ARBA00023015"/>
    </source>
</evidence>
<dbReference type="SUPFAM" id="SSF46894">
    <property type="entry name" value="C-terminal effector domain of the bipartite response regulators"/>
    <property type="match status" value="1"/>
</dbReference>
<feature type="modified residue" description="4-aspartylphosphate" evidence="6">
    <location>
        <position position="53"/>
    </location>
</feature>
<name>A0ABR5AAE2_9BACL</name>
<proteinExistence type="predicted"/>
<reference evidence="10 11" key="1">
    <citation type="submission" date="2014-12" db="EMBL/GenBank/DDBJ databases">
        <title>Draft genome sequence of Cohnella kolymensis strain B-2846.</title>
        <authorList>
            <person name="Karlyshev A.V."/>
            <person name="Kudryashova E.B."/>
        </authorList>
    </citation>
    <scope>NUCLEOTIDE SEQUENCE [LARGE SCALE GENOMIC DNA]</scope>
    <source>
        <strain evidence="10 11">VKM B-2846</strain>
    </source>
</reference>
<evidence type="ECO:0000259" key="9">
    <source>
        <dbReference type="PROSITE" id="PS51755"/>
    </source>
</evidence>
<protein>
    <recommendedName>
        <fullName evidence="12">Transcriptional regulator</fullName>
    </recommendedName>
</protein>
<dbReference type="Pfam" id="PF00486">
    <property type="entry name" value="Trans_reg_C"/>
    <property type="match status" value="1"/>
</dbReference>
<keyword evidence="1 6" id="KW-0597">Phosphoprotein</keyword>
<evidence type="ECO:0000259" key="8">
    <source>
        <dbReference type="PROSITE" id="PS50110"/>
    </source>
</evidence>
<dbReference type="Gene3D" id="6.10.250.690">
    <property type="match status" value="1"/>
</dbReference>
<evidence type="ECO:0000313" key="10">
    <source>
        <dbReference type="EMBL" id="KIL37377.1"/>
    </source>
</evidence>
<feature type="domain" description="Response regulatory" evidence="8">
    <location>
        <begin position="4"/>
        <end position="118"/>
    </location>
</feature>
<dbReference type="Pfam" id="PF00072">
    <property type="entry name" value="Response_reg"/>
    <property type="match status" value="1"/>
</dbReference>
<evidence type="ECO:0000256" key="7">
    <source>
        <dbReference type="PROSITE-ProRule" id="PRU01091"/>
    </source>
</evidence>
<evidence type="ECO:0000256" key="6">
    <source>
        <dbReference type="PROSITE-ProRule" id="PRU00169"/>
    </source>
</evidence>
<keyword evidence="5" id="KW-0804">Transcription</keyword>
<dbReference type="InterPro" id="IPR011006">
    <property type="entry name" value="CheY-like_superfamily"/>
</dbReference>
<sequence>MTKHILIVDDDPSIVKIMKLYLIKNGYEVDEAFDGEKAAEKMEHYAYDLAVLDLMLPRKDGLAVCRGLRESGNQTPIIMLTARGEVNERVQGLKMGADDYLVKPFDPNELLARIESVIRRSELVSASSRSTDQQETLNDAIMIGNLSLLPASYSLFLDGRSISITRREFELLAFFVQRPGKVFTREDLISHVWGWDFNGEDRVVDLYVQRIRRKLKAGKGWSLSTVWGIGYKFEVNP</sequence>
<dbReference type="PROSITE" id="PS50110">
    <property type="entry name" value="RESPONSE_REGULATORY"/>
    <property type="match status" value="1"/>
</dbReference>
<dbReference type="SMART" id="SM00862">
    <property type="entry name" value="Trans_reg_C"/>
    <property type="match status" value="1"/>
</dbReference>
<keyword evidence="4 7" id="KW-0238">DNA-binding</keyword>
<feature type="domain" description="OmpR/PhoB-type" evidence="9">
    <location>
        <begin position="138"/>
        <end position="235"/>
    </location>
</feature>
<dbReference type="InterPro" id="IPR036388">
    <property type="entry name" value="WH-like_DNA-bd_sf"/>
</dbReference>
<evidence type="ECO:0000256" key="2">
    <source>
        <dbReference type="ARBA" id="ARBA00023012"/>
    </source>
</evidence>
<dbReference type="Gene3D" id="3.40.50.2300">
    <property type="match status" value="1"/>
</dbReference>
<evidence type="ECO:0008006" key="12">
    <source>
        <dbReference type="Google" id="ProtNLM"/>
    </source>
</evidence>
<accession>A0ABR5AAE2</accession>
<dbReference type="Proteomes" id="UP000054526">
    <property type="component" value="Unassembled WGS sequence"/>
</dbReference>
<dbReference type="SMART" id="SM00448">
    <property type="entry name" value="REC"/>
    <property type="match status" value="1"/>
</dbReference>
<dbReference type="Gene3D" id="1.10.10.10">
    <property type="entry name" value="Winged helix-like DNA-binding domain superfamily/Winged helix DNA-binding domain"/>
    <property type="match status" value="1"/>
</dbReference>
<gene>
    <name evidence="10" type="ORF">SD71_01505</name>
</gene>
<dbReference type="PANTHER" id="PTHR48111">
    <property type="entry name" value="REGULATOR OF RPOS"/>
    <property type="match status" value="1"/>
</dbReference>
<dbReference type="PROSITE" id="PS51755">
    <property type="entry name" value="OMPR_PHOB"/>
    <property type="match status" value="1"/>
</dbReference>
<evidence type="ECO:0000256" key="1">
    <source>
        <dbReference type="ARBA" id="ARBA00022553"/>
    </source>
</evidence>
<dbReference type="EMBL" id="JXAL01000001">
    <property type="protein sequence ID" value="KIL37377.1"/>
    <property type="molecule type" value="Genomic_DNA"/>
</dbReference>
<dbReference type="CDD" id="cd17574">
    <property type="entry name" value="REC_OmpR"/>
    <property type="match status" value="1"/>
</dbReference>
<evidence type="ECO:0000313" key="11">
    <source>
        <dbReference type="Proteomes" id="UP000054526"/>
    </source>
</evidence>
<dbReference type="InterPro" id="IPR016032">
    <property type="entry name" value="Sig_transdc_resp-reg_C-effctor"/>
</dbReference>
<feature type="DNA-binding region" description="OmpR/PhoB-type" evidence="7">
    <location>
        <begin position="138"/>
        <end position="235"/>
    </location>
</feature>
<keyword evidence="3" id="KW-0805">Transcription regulation</keyword>
<keyword evidence="11" id="KW-1185">Reference proteome</keyword>
<evidence type="ECO:0000256" key="5">
    <source>
        <dbReference type="ARBA" id="ARBA00023163"/>
    </source>
</evidence>
<dbReference type="InterPro" id="IPR039420">
    <property type="entry name" value="WalR-like"/>
</dbReference>
<dbReference type="InterPro" id="IPR001867">
    <property type="entry name" value="OmpR/PhoB-type_DNA-bd"/>
</dbReference>